<sequence>MLSTRPEKSVGSDKIWDDATAALRGGENSRKTRSHDHKEQSKLTPPASLAPPTALERKNWDYGIDEGGGGETQ</sequence>
<evidence type="ECO:0000313" key="3">
    <source>
        <dbReference type="Proteomes" id="UP001162640"/>
    </source>
</evidence>
<evidence type="ECO:0000313" key="2">
    <source>
        <dbReference type="EMBL" id="GMH55968.1"/>
    </source>
</evidence>
<dbReference type="Proteomes" id="UP001162640">
    <property type="component" value="Unassembled WGS sequence"/>
</dbReference>
<comment type="caution">
    <text evidence="2">The sequence shown here is derived from an EMBL/GenBank/DDBJ whole genome shotgun (WGS) entry which is preliminary data.</text>
</comment>
<name>A0A9W7DUZ3_9STRA</name>
<evidence type="ECO:0000256" key="1">
    <source>
        <dbReference type="SAM" id="MobiDB-lite"/>
    </source>
</evidence>
<reference evidence="3" key="1">
    <citation type="journal article" date="2023" name="Commun. Biol.">
        <title>Genome analysis of Parmales, the sister group of diatoms, reveals the evolutionary specialization of diatoms from phago-mixotrophs to photoautotrophs.</title>
        <authorList>
            <person name="Ban H."/>
            <person name="Sato S."/>
            <person name="Yoshikawa S."/>
            <person name="Yamada K."/>
            <person name="Nakamura Y."/>
            <person name="Ichinomiya M."/>
            <person name="Sato N."/>
            <person name="Blanc-Mathieu R."/>
            <person name="Endo H."/>
            <person name="Kuwata A."/>
            <person name="Ogata H."/>
        </authorList>
    </citation>
    <scope>NUCLEOTIDE SEQUENCE [LARGE SCALE GENOMIC DNA]</scope>
</reference>
<feature type="compositionally biased region" description="Basic and acidic residues" evidence="1">
    <location>
        <begin position="1"/>
        <end position="17"/>
    </location>
</feature>
<feature type="compositionally biased region" description="Low complexity" evidence="1">
    <location>
        <begin position="43"/>
        <end position="54"/>
    </location>
</feature>
<accession>A0A9W7DUZ3</accession>
<feature type="region of interest" description="Disordered" evidence="1">
    <location>
        <begin position="1"/>
        <end position="73"/>
    </location>
</feature>
<proteinExistence type="predicted"/>
<gene>
    <name evidence="2" type="ORF">TL16_g02028</name>
</gene>
<dbReference type="EMBL" id="BLQM01000048">
    <property type="protein sequence ID" value="GMH55968.1"/>
    <property type="molecule type" value="Genomic_DNA"/>
</dbReference>
<dbReference type="AlphaFoldDB" id="A0A9W7DUZ3"/>
<protein>
    <submittedName>
        <fullName evidence="2">Uncharacterized protein</fullName>
    </submittedName>
</protein>
<organism evidence="2 3">
    <name type="scientific">Triparma laevis f. inornata</name>
    <dbReference type="NCBI Taxonomy" id="1714386"/>
    <lineage>
        <taxon>Eukaryota</taxon>
        <taxon>Sar</taxon>
        <taxon>Stramenopiles</taxon>
        <taxon>Ochrophyta</taxon>
        <taxon>Bolidophyceae</taxon>
        <taxon>Parmales</taxon>
        <taxon>Triparmaceae</taxon>
        <taxon>Triparma</taxon>
    </lineage>
</organism>